<organism evidence="3">
    <name type="scientific">Phaeomonas parva</name>
    <dbReference type="NCBI Taxonomy" id="124430"/>
    <lineage>
        <taxon>Eukaryota</taxon>
        <taxon>Sar</taxon>
        <taxon>Stramenopiles</taxon>
        <taxon>Ochrophyta</taxon>
        <taxon>Pinguiophyceae</taxon>
        <taxon>Pinguiochrysidales</taxon>
        <taxon>Pinguiochrysidaceae</taxon>
        <taxon>Phaeomonas</taxon>
    </lineage>
</organism>
<dbReference type="SMART" id="SM00507">
    <property type="entry name" value="HNHc"/>
    <property type="match status" value="1"/>
</dbReference>
<dbReference type="InterPro" id="IPR003615">
    <property type="entry name" value="HNH_nuc"/>
</dbReference>
<dbReference type="PANTHER" id="PTHR33877:SF2">
    <property type="entry name" value="OS07G0170200 PROTEIN"/>
    <property type="match status" value="1"/>
</dbReference>
<dbReference type="EMBL" id="HBGJ01005326">
    <property type="protein sequence ID" value="CAD9244903.1"/>
    <property type="molecule type" value="Transcribed_RNA"/>
</dbReference>
<dbReference type="Pfam" id="PF14279">
    <property type="entry name" value="HNH_5"/>
    <property type="match status" value="1"/>
</dbReference>
<evidence type="ECO:0000256" key="1">
    <source>
        <dbReference type="SAM" id="MobiDB-lite"/>
    </source>
</evidence>
<dbReference type="AlphaFoldDB" id="A0A7S1XLE6"/>
<dbReference type="InterPro" id="IPR052892">
    <property type="entry name" value="NA-targeting_endonuclease"/>
</dbReference>
<evidence type="ECO:0000259" key="2">
    <source>
        <dbReference type="SMART" id="SM00507"/>
    </source>
</evidence>
<accession>A0A7S1XLE6</accession>
<dbReference type="CDD" id="cd00085">
    <property type="entry name" value="HNHc"/>
    <property type="match status" value="1"/>
</dbReference>
<dbReference type="Gene3D" id="1.10.30.50">
    <property type="match status" value="1"/>
</dbReference>
<name>A0A7S1XLE6_9STRA</name>
<reference evidence="3" key="1">
    <citation type="submission" date="2021-01" db="EMBL/GenBank/DDBJ databases">
        <authorList>
            <person name="Corre E."/>
            <person name="Pelletier E."/>
            <person name="Niang G."/>
            <person name="Scheremetjew M."/>
            <person name="Finn R."/>
            <person name="Kale V."/>
            <person name="Holt S."/>
            <person name="Cochrane G."/>
            <person name="Meng A."/>
            <person name="Brown T."/>
            <person name="Cohen L."/>
        </authorList>
    </citation>
    <scope>NUCLEOTIDE SEQUENCE</scope>
    <source>
        <strain evidence="3">CCMP2877</strain>
    </source>
</reference>
<sequence length="354" mass="39860">MWPRTPRALRATASCRVASLFLGFLIPVLLSQSFFSSCSRAAVVPPRKEPAGKELGAAGRKAGTMRVRVAAGFALFGLCNALAPAPGVRQAHGPRRGSVALFASSKRPRNRTPDMYQHYSPGTDYSRNFKKQKDMADDIEAEVVRKSSEHFYSLDTCPALVLNADYQPLSYMPLSLWSWQETIKSVLLGKVNVVAHYNDIFIHTIDEEIPLPSVIALKDYVKPDHKTPAFTRRNLYLRDNYRCAYCARYFYSQELSYDHVMPRFYGGGTNWENVVTCCVDCNGRKGNVHPNKLQDIGMRLLKKPTKPTSYQLQQQARKYPPRLRHSTWESWLGYTSADEDGSSPPGLDLRGKTA</sequence>
<protein>
    <recommendedName>
        <fullName evidence="2">HNH nuclease domain-containing protein</fullName>
    </recommendedName>
</protein>
<dbReference type="PANTHER" id="PTHR33877">
    <property type="entry name" value="SLL1193 PROTEIN"/>
    <property type="match status" value="1"/>
</dbReference>
<gene>
    <name evidence="3" type="ORF">PPAR1163_LOCUS3251</name>
</gene>
<evidence type="ECO:0000313" key="3">
    <source>
        <dbReference type="EMBL" id="CAD9244903.1"/>
    </source>
</evidence>
<proteinExistence type="predicted"/>
<feature type="region of interest" description="Disordered" evidence="1">
    <location>
        <begin position="335"/>
        <end position="354"/>
    </location>
</feature>
<dbReference type="InterPro" id="IPR029471">
    <property type="entry name" value="HNH_5"/>
</dbReference>
<feature type="domain" description="HNH nuclease" evidence="2">
    <location>
        <begin position="230"/>
        <end position="283"/>
    </location>
</feature>